<feature type="domain" description="Yip1" evidence="7">
    <location>
        <begin position="141"/>
        <end position="302"/>
    </location>
</feature>
<keyword evidence="4 6" id="KW-0472">Membrane</keyword>
<evidence type="ECO:0000256" key="5">
    <source>
        <dbReference type="SAM" id="MobiDB-lite"/>
    </source>
</evidence>
<dbReference type="InterPro" id="IPR011723">
    <property type="entry name" value="Znf/thioredoxin_put"/>
</dbReference>
<sequence length="315" mass="34432">MEITCPKCGFTRNIPDEKVPPRAEIATCPKCKEKFQFRTATETIPPPLLSETSQEQDPSPQHPGNQDKDTSQETFQPEKSEKPGSGNGDFWDSLASMGSPHQETQDEQPSDVTPNGEIEVPWERLDLHGFFPGMWETIKRAMLRPVGFFQAMPVGSGQIKPLIFYLLIAEFQIVLQMLWEMTGVAPGMAGEGEAMGINVLMLLVGYPAILTLLLYVMAVLVHSCLNLVGGATRGFEGTFRALTYGSAPMVMTIVPIIGPLIGAIWSLVVTFLGYKHIHGTTTAKVILAMLLPLIPFVLILAVVMSMAQNSGVPTF</sequence>
<evidence type="ECO:0000256" key="3">
    <source>
        <dbReference type="ARBA" id="ARBA00022989"/>
    </source>
</evidence>
<feature type="transmembrane region" description="Helical" evidence="6">
    <location>
        <begin position="199"/>
        <end position="228"/>
    </location>
</feature>
<evidence type="ECO:0000313" key="10">
    <source>
        <dbReference type="Proteomes" id="UP000198771"/>
    </source>
</evidence>
<dbReference type="InterPro" id="IPR006977">
    <property type="entry name" value="Yip1_dom"/>
</dbReference>
<feature type="region of interest" description="Disordered" evidence="5">
    <location>
        <begin position="1"/>
        <end position="116"/>
    </location>
</feature>
<evidence type="ECO:0000256" key="2">
    <source>
        <dbReference type="ARBA" id="ARBA00022692"/>
    </source>
</evidence>
<evidence type="ECO:0000256" key="4">
    <source>
        <dbReference type="ARBA" id="ARBA00023136"/>
    </source>
</evidence>
<evidence type="ECO:0000259" key="7">
    <source>
        <dbReference type="Pfam" id="PF04893"/>
    </source>
</evidence>
<keyword evidence="2 6" id="KW-0812">Transmembrane</keyword>
<dbReference type="Pfam" id="PF13717">
    <property type="entry name" value="Zn_ribbon_4"/>
    <property type="match status" value="1"/>
</dbReference>
<feature type="transmembrane region" description="Helical" evidence="6">
    <location>
        <begin position="286"/>
        <end position="307"/>
    </location>
</feature>
<dbReference type="RefSeq" id="WP_092116522.1">
    <property type="nucleotide sequence ID" value="NZ_FMXO01000001.1"/>
</dbReference>
<dbReference type="OrthoDB" id="5469864at2"/>
<feature type="transmembrane region" description="Helical" evidence="6">
    <location>
        <begin position="162"/>
        <end position="179"/>
    </location>
</feature>
<dbReference type="Pfam" id="PF04893">
    <property type="entry name" value="Yip1"/>
    <property type="match status" value="1"/>
</dbReference>
<dbReference type="AlphaFoldDB" id="A0A1G6A7B3"/>
<name>A0A1G6A7B3_9BACT</name>
<feature type="domain" description="Zinc finger/thioredoxin putative" evidence="8">
    <location>
        <begin position="1"/>
        <end position="35"/>
    </location>
</feature>
<reference evidence="9 10" key="1">
    <citation type="submission" date="2016-10" db="EMBL/GenBank/DDBJ databases">
        <authorList>
            <person name="de Groot N.N."/>
        </authorList>
    </citation>
    <scope>NUCLEOTIDE SEQUENCE [LARGE SCALE GENOMIC DNA]</scope>
    <source>
        <strain evidence="9 10">ASO4-2</strain>
    </source>
</reference>
<dbReference type="Proteomes" id="UP000198771">
    <property type="component" value="Unassembled WGS sequence"/>
</dbReference>
<evidence type="ECO:0000259" key="8">
    <source>
        <dbReference type="Pfam" id="PF13717"/>
    </source>
</evidence>
<dbReference type="STRING" id="617002.SAMN05660653_00201"/>
<proteinExistence type="predicted"/>
<comment type="subcellular location">
    <subcellularLocation>
        <location evidence="1">Membrane</location>
        <topology evidence="1">Multi-pass membrane protein</topology>
    </subcellularLocation>
</comment>
<dbReference type="EMBL" id="FMXO01000001">
    <property type="protein sequence ID" value="SDB04259.1"/>
    <property type="molecule type" value="Genomic_DNA"/>
</dbReference>
<protein>
    <recommendedName>
        <fullName evidence="11">Yip1 domain-containing protein</fullName>
    </recommendedName>
</protein>
<keyword evidence="3 6" id="KW-1133">Transmembrane helix</keyword>
<feature type="transmembrane region" description="Helical" evidence="6">
    <location>
        <begin position="249"/>
        <end position="274"/>
    </location>
</feature>
<keyword evidence="10" id="KW-1185">Reference proteome</keyword>
<evidence type="ECO:0008006" key="11">
    <source>
        <dbReference type="Google" id="ProtNLM"/>
    </source>
</evidence>
<organism evidence="9 10">
    <name type="scientific">Desulfonatronum thiosulfatophilum</name>
    <dbReference type="NCBI Taxonomy" id="617002"/>
    <lineage>
        <taxon>Bacteria</taxon>
        <taxon>Pseudomonadati</taxon>
        <taxon>Thermodesulfobacteriota</taxon>
        <taxon>Desulfovibrionia</taxon>
        <taxon>Desulfovibrionales</taxon>
        <taxon>Desulfonatronaceae</taxon>
        <taxon>Desulfonatronum</taxon>
    </lineage>
</organism>
<evidence type="ECO:0000256" key="6">
    <source>
        <dbReference type="SAM" id="Phobius"/>
    </source>
</evidence>
<feature type="compositionally biased region" description="Polar residues" evidence="5">
    <location>
        <begin position="50"/>
        <end position="64"/>
    </location>
</feature>
<feature type="compositionally biased region" description="Basic and acidic residues" evidence="5">
    <location>
        <begin position="65"/>
        <end position="82"/>
    </location>
</feature>
<evidence type="ECO:0000256" key="1">
    <source>
        <dbReference type="ARBA" id="ARBA00004141"/>
    </source>
</evidence>
<evidence type="ECO:0000313" key="9">
    <source>
        <dbReference type="EMBL" id="SDB04259.1"/>
    </source>
</evidence>
<gene>
    <name evidence="9" type="ORF">SAMN05660653_00201</name>
</gene>
<accession>A0A1G6A7B3</accession>
<dbReference type="GO" id="GO:0016020">
    <property type="term" value="C:membrane"/>
    <property type="evidence" value="ECO:0007669"/>
    <property type="project" value="UniProtKB-SubCell"/>
</dbReference>